<reference evidence="3" key="1">
    <citation type="submission" date="2019-09" db="UniProtKB">
        <authorList>
            <consortium name="WormBaseParasite"/>
        </authorList>
    </citation>
    <scope>IDENTIFICATION</scope>
</reference>
<accession>A0A183G1P0</accession>
<keyword evidence="2" id="KW-1185">Reference proteome</keyword>
<proteinExistence type="predicted"/>
<dbReference type="Proteomes" id="UP000050761">
    <property type="component" value="Unassembled WGS sequence"/>
</dbReference>
<feature type="region of interest" description="Disordered" evidence="1">
    <location>
        <begin position="48"/>
        <end position="88"/>
    </location>
</feature>
<sequence>LKKMKPGKATGPDDLAADVWKSKLWYPAEWLITSHALFLLRWTTATTGRRPAAVPPPQAASTSKERDAANRKRKKAGRATKLSVVIHK</sequence>
<organism evidence="2 3">
    <name type="scientific">Heligmosomoides polygyrus</name>
    <name type="common">Parasitic roundworm</name>
    <dbReference type="NCBI Taxonomy" id="6339"/>
    <lineage>
        <taxon>Eukaryota</taxon>
        <taxon>Metazoa</taxon>
        <taxon>Ecdysozoa</taxon>
        <taxon>Nematoda</taxon>
        <taxon>Chromadorea</taxon>
        <taxon>Rhabditida</taxon>
        <taxon>Rhabditina</taxon>
        <taxon>Rhabditomorpha</taxon>
        <taxon>Strongyloidea</taxon>
        <taxon>Heligmosomidae</taxon>
        <taxon>Heligmosomoides</taxon>
    </lineage>
</organism>
<name>A0A183G1P0_HELPZ</name>
<evidence type="ECO:0000313" key="3">
    <source>
        <dbReference type="WBParaSite" id="HPBE_0001513501-mRNA-1"/>
    </source>
</evidence>
<dbReference type="AlphaFoldDB" id="A0A183G1P0"/>
<evidence type="ECO:0000313" key="2">
    <source>
        <dbReference type="Proteomes" id="UP000050761"/>
    </source>
</evidence>
<dbReference type="WBParaSite" id="HPBE_0001513501-mRNA-1">
    <property type="protein sequence ID" value="HPBE_0001513501-mRNA-1"/>
    <property type="gene ID" value="HPBE_0001513501"/>
</dbReference>
<evidence type="ECO:0000256" key="1">
    <source>
        <dbReference type="SAM" id="MobiDB-lite"/>
    </source>
</evidence>
<protein>
    <submittedName>
        <fullName evidence="3">Transposase</fullName>
    </submittedName>
</protein>